<evidence type="ECO:0000313" key="2">
    <source>
        <dbReference type="EMBL" id="MCI79338.1"/>
    </source>
</evidence>
<evidence type="ECO:0000313" key="3">
    <source>
        <dbReference type="Proteomes" id="UP000265520"/>
    </source>
</evidence>
<sequence length="40" mass="4460">VNKPSHYDASHRSTMAGQGQDCLSPAESSCHDAIHRRYDM</sequence>
<feature type="non-terminal residue" evidence="2">
    <location>
        <position position="1"/>
    </location>
</feature>
<organism evidence="2 3">
    <name type="scientific">Trifolium medium</name>
    <dbReference type="NCBI Taxonomy" id="97028"/>
    <lineage>
        <taxon>Eukaryota</taxon>
        <taxon>Viridiplantae</taxon>
        <taxon>Streptophyta</taxon>
        <taxon>Embryophyta</taxon>
        <taxon>Tracheophyta</taxon>
        <taxon>Spermatophyta</taxon>
        <taxon>Magnoliopsida</taxon>
        <taxon>eudicotyledons</taxon>
        <taxon>Gunneridae</taxon>
        <taxon>Pentapetalae</taxon>
        <taxon>rosids</taxon>
        <taxon>fabids</taxon>
        <taxon>Fabales</taxon>
        <taxon>Fabaceae</taxon>
        <taxon>Papilionoideae</taxon>
        <taxon>50 kb inversion clade</taxon>
        <taxon>NPAAA clade</taxon>
        <taxon>Hologalegina</taxon>
        <taxon>IRL clade</taxon>
        <taxon>Trifolieae</taxon>
        <taxon>Trifolium</taxon>
    </lineage>
</organism>
<accession>A0A392UTI3</accession>
<comment type="caution">
    <text evidence="2">The sequence shown here is derived from an EMBL/GenBank/DDBJ whole genome shotgun (WGS) entry which is preliminary data.</text>
</comment>
<dbReference type="EMBL" id="LXQA010971586">
    <property type="protein sequence ID" value="MCI79338.1"/>
    <property type="molecule type" value="Genomic_DNA"/>
</dbReference>
<reference evidence="2 3" key="1">
    <citation type="journal article" date="2018" name="Front. Plant Sci.">
        <title>Red Clover (Trifolium pratense) and Zigzag Clover (T. medium) - A Picture of Genomic Similarities and Differences.</title>
        <authorList>
            <person name="Dluhosova J."/>
            <person name="Istvanek J."/>
            <person name="Nedelnik J."/>
            <person name="Repkova J."/>
        </authorList>
    </citation>
    <scope>NUCLEOTIDE SEQUENCE [LARGE SCALE GENOMIC DNA]</scope>
    <source>
        <strain evidence="3">cv. 10/8</strain>
        <tissue evidence="2">Leaf</tissue>
    </source>
</reference>
<protein>
    <submittedName>
        <fullName evidence="2">Uncharacterized protein</fullName>
    </submittedName>
</protein>
<dbReference type="Proteomes" id="UP000265520">
    <property type="component" value="Unassembled WGS sequence"/>
</dbReference>
<evidence type="ECO:0000256" key="1">
    <source>
        <dbReference type="SAM" id="MobiDB-lite"/>
    </source>
</evidence>
<name>A0A392UTI3_9FABA</name>
<feature type="compositionally biased region" description="Basic and acidic residues" evidence="1">
    <location>
        <begin position="1"/>
        <end position="11"/>
    </location>
</feature>
<keyword evidence="3" id="KW-1185">Reference proteome</keyword>
<proteinExistence type="predicted"/>
<feature type="region of interest" description="Disordered" evidence="1">
    <location>
        <begin position="1"/>
        <end position="28"/>
    </location>
</feature>
<dbReference type="AlphaFoldDB" id="A0A392UTI3"/>